<dbReference type="OrthoDB" id="1145248at2759"/>
<dbReference type="Pfam" id="PF14577">
    <property type="entry name" value="SEO_C"/>
    <property type="match status" value="1"/>
</dbReference>
<evidence type="ECO:0000256" key="1">
    <source>
        <dbReference type="SAM" id="MobiDB-lite"/>
    </source>
</evidence>
<dbReference type="GeneID" id="110417839"/>
<evidence type="ECO:0000313" key="5">
    <source>
        <dbReference type="RefSeq" id="XP_021286074.1"/>
    </source>
</evidence>
<dbReference type="RefSeq" id="XP_021286074.1">
    <property type="nucleotide sequence ID" value="XM_021430399.1"/>
</dbReference>
<feature type="region of interest" description="Disordered" evidence="1">
    <location>
        <begin position="1"/>
        <end position="22"/>
    </location>
</feature>
<feature type="compositionally biased region" description="Polar residues" evidence="1">
    <location>
        <begin position="1"/>
        <end position="14"/>
    </location>
</feature>
<dbReference type="InterPro" id="IPR027942">
    <property type="entry name" value="SEO_N"/>
</dbReference>
<organism evidence="4 5">
    <name type="scientific">Herrania umbratica</name>
    <dbReference type="NCBI Taxonomy" id="108875"/>
    <lineage>
        <taxon>Eukaryota</taxon>
        <taxon>Viridiplantae</taxon>
        <taxon>Streptophyta</taxon>
        <taxon>Embryophyta</taxon>
        <taxon>Tracheophyta</taxon>
        <taxon>Spermatophyta</taxon>
        <taxon>Magnoliopsida</taxon>
        <taxon>eudicotyledons</taxon>
        <taxon>Gunneridae</taxon>
        <taxon>Pentapetalae</taxon>
        <taxon>rosids</taxon>
        <taxon>malvids</taxon>
        <taxon>Malvales</taxon>
        <taxon>Malvaceae</taxon>
        <taxon>Byttnerioideae</taxon>
        <taxon>Herrania</taxon>
    </lineage>
</organism>
<accession>A0A6J1AHI8</accession>
<name>A0A6J1AHI8_9ROSI</name>
<dbReference type="GO" id="GO:0010088">
    <property type="term" value="P:phloem development"/>
    <property type="evidence" value="ECO:0007669"/>
    <property type="project" value="InterPro"/>
</dbReference>
<evidence type="ECO:0000259" key="3">
    <source>
        <dbReference type="Pfam" id="PF14577"/>
    </source>
</evidence>
<dbReference type="Proteomes" id="UP000504621">
    <property type="component" value="Unplaced"/>
</dbReference>
<sequence length="705" mass="79668">MATTNVHPSKSQQQPRRERRMFSVSDDNAMMKQIQSTHAPDDREVDVKPILQIIENVLRHVTPNIDRALNAADQGHIDSFDDRASLAAIDGMLDALASIVHKISCEISCKCSGGGDAHATTMALLNMLSSYSWDAKVVLTLAAFSVNVGEFWLIVQLCTTNSLAKSVALLKQLPDILEHSHTLKPQFDALNNLIKAMMAVTKCIVEFTELPSQYIASNVSPMSIAMAHIPTAAYWTMRSVVACASQIASLVGLKHEYITSTSEAWELSSLAHKVSNIHDHLQKLLRQCYQHIDEKKQTEAYEGLVQSFGTPQLDNLRILIKLFSLSKEDPQNALLGPDKTKVHMDVLRRKHVLLLVSDLDISQDEIQVLEVLYKYERASSGVNYEIIWLPIVDISTWNDGQQQKFLNLQSIMPWYTVHHPSIIEPAVIKYTKDVWRFVKKTIVVTLDPQGKVTCPNALNMLWIWGNAAFPFNTEKEESLWKTEAWTIELLVDGLEANLQIWMKQQKVICVYGGEELEWIESFTSATKKVAQALGIGLEMAYVGKNNARERVRKISGLINEKQLSHAWPDGTIWFFWNRLESMLFSKTRHGKTDEIDVIKQEVMTLLGYDGSEHGWAVFFLGSIEMVRAKGDKALSSMQSFENWEYLAREMGFIPALRKHLEGIAEDHHCTRLILPGISGGIAERVVCAECGRPMEMYFMYRCCVD</sequence>
<gene>
    <name evidence="5" type="primary">LOC110417839</name>
</gene>
<proteinExistence type="predicted"/>
<feature type="domain" description="Sieve element occlusion N-terminal" evidence="2">
    <location>
        <begin position="25"/>
        <end position="311"/>
    </location>
</feature>
<dbReference type="PANTHER" id="PTHR33232">
    <property type="entry name" value="PROTEIN SIEVE ELEMENT OCCLUSION B-LIKE"/>
    <property type="match status" value="1"/>
</dbReference>
<dbReference type="AlphaFoldDB" id="A0A6J1AHI8"/>
<dbReference type="Pfam" id="PF14576">
    <property type="entry name" value="SEO_N"/>
    <property type="match status" value="1"/>
</dbReference>
<evidence type="ECO:0000259" key="2">
    <source>
        <dbReference type="Pfam" id="PF14576"/>
    </source>
</evidence>
<feature type="domain" description="Sieve element occlusion C-terminal" evidence="3">
    <location>
        <begin position="475"/>
        <end position="703"/>
    </location>
</feature>
<dbReference type="PANTHER" id="PTHR33232:SF12">
    <property type="entry name" value="PROTEIN SIEVE ELEMENT OCCLUSION B-LIKE"/>
    <property type="match status" value="1"/>
</dbReference>
<dbReference type="InterPro" id="IPR039299">
    <property type="entry name" value="SEOA"/>
</dbReference>
<dbReference type="InterPro" id="IPR027944">
    <property type="entry name" value="SEO_C"/>
</dbReference>
<evidence type="ECO:0000313" key="4">
    <source>
        <dbReference type="Proteomes" id="UP000504621"/>
    </source>
</evidence>
<reference evidence="5" key="1">
    <citation type="submission" date="2025-08" db="UniProtKB">
        <authorList>
            <consortium name="RefSeq"/>
        </authorList>
    </citation>
    <scope>IDENTIFICATION</scope>
    <source>
        <tissue evidence="5">Leaf</tissue>
    </source>
</reference>
<protein>
    <submittedName>
        <fullName evidence="5">Protein SIEVE ELEMENT OCCLUSION B-like</fullName>
    </submittedName>
</protein>
<keyword evidence="4" id="KW-1185">Reference proteome</keyword>